<dbReference type="Gene3D" id="2.30.110.10">
    <property type="entry name" value="Electron Transport, Fmn-binding Protein, Chain A"/>
    <property type="match status" value="1"/>
</dbReference>
<name>A0A4V1D2Y4_9BACT</name>
<evidence type="ECO:0000256" key="1">
    <source>
        <dbReference type="ARBA" id="ARBA00001917"/>
    </source>
</evidence>
<evidence type="ECO:0000256" key="2">
    <source>
        <dbReference type="ARBA" id="ARBA00022630"/>
    </source>
</evidence>
<dbReference type="PANTHER" id="PTHR43567">
    <property type="entry name" value="FLAVOREDOXIN-RELATED-RELATED"/>
    <property type="match status" value="1"/>
</dbReference>
<evidence type="ECO:0000313" key="5">
    <source>
        <dbReference type="EMBL" id="QCD41118.1"/>
    </source>
</evidence>
<gene>
    <name evidence="5" type="ORF">E7747_01625</name>
</gene>
<dbReference type="PANTHER" id="PTHR43567:SF1">
    <property type="entry name" value="FLAVOREDOXIN"/>
    <property type="match status" value="1"/>
</dbReference>
<dbReference type="EMBL" id="CP039396">
    <property type="protein sequence ID" value="QCD41118.1"/>
    <property type="molecule type" value="Genomic_DNA"/>
</dbReference>
<dbReference type="RefSeq" id="WP_136413714.1">
    <property type="nucleotide sequence ID" value="NZ_CP039396.1"/>
</dbReference>
<keyword evidence="2" id="KW-0285">Flavoprotein</keyword>
<dbReference type="SUPFAM" id="SSF50475">
    <property type="entry name" value="FMN-binding split barrel"/>
    <property type="match status" value="1"/>
</dbReference>
<accession>A0A4V1D2Y4</accession>
<dbReference type="Proteomes" id="UP000297149">
    <property type="component" value="Chromosome"/>
</dbReference>
<dbReference type="AlphaFoldDB" id="A0A4V1D2Y4"/>
<dbReference type="InterPro" id="IPR002563">
    <property type="entry name" value="Flavin_Rdtase-like_dom"/>
</dbReference>
<evidence type="ECO:0000256" key="3">
    <source>
        <dbReference type="ARBA" id="ARBA00038054"/>
    </source>
</evidence>
<evidence type="ECO:0000259" key="4">
    <source>
        <dbReference type="SMART" id="SM00903"/>
    </source>
</evidence>
<dbReference type="Pfam" id="PF01613">
    <property type="entry name" value="Flavin_Reduct"/>
    <property type="match status" value="1"/>
</dbReference>
<sequence>MLKEIKTRPVIAPLPVLIVGTYDNNGVADAMNVAWGGQCWDNHIALNISSNHKTTENMRLKKAFTVHIATAERVELADYLGIVSGHSEPKLVHVHASVVKGKTVDAPIIEDFVLAMECKIVSMTDNGDGGTRVVGEVMRTVADDTILDSDGKVDFSMLHPICFDQEKKVYRPLGEPIAEAFLVSKKLMA</sequence>
<dbReference type="SMART" id="SM00903">
    <property type="entry name" value="Flavin_Reduct"/>
    <property type="match status" value="1"/>
</dbReference>
<evidence type="ECO:0000313" key="6">
    <source>
        <dbReference type="Proteomes" id="UP000297149"/>
    </source>
</evidence>
<protein>
    <submittedName>
        <fullName evidence="5">Flavin oxidoreductase</fullName>
    </submittedName>
</protein>
<organism evidence="5 6">
    <name type="scientific">Duncaniella dubosii</name>
    <dbReference type="NCBI Taxonomy" id="2518971"/>
    <lineage>
        <taxon>Bacteria</taxon>
        <taxon>Pseudomonadati</taxon>
        <taxon>Bacteroidota</taxon>
        <taxon>Bacteroidia</taxon>
        <taxon>Bacteroidales</taxon>
        <taxon>Muribaculaceae</taxon>
        <taxon>Duncaniella</taxon>
    </lineage>
</organism>
<dbReference type="GO" id="GO:0010181">
    <property type="term" value="F:FMN binding"/>
    <property type="evidence" value="ECO:0007669"/>
    <property type="project" value="InterPro"/>
</dbReference>
<dbReference type="InterPro" id="IPR012349">
    <property type="entry name" value="Split_barrel_FMN-bd"/>
</dbReference>
<feature type="domain" description="Flavin reductase like" evidence="4">
    <location>
        <begin position="11"/>
        <end position="156"/>
    </location>
</feature>
<reference evidence="6" key="1">
    <citation type="submission" date="2019-02" db="EMBL/GenBank/DDBJ databases">
        <title>Isolation and identification of novel species under the genus Muribaculum.</title>
        <authorList>
            <person name="Miyake S."/>
            <person name="Ding Y."/>
            <person name="Low A."/>
            <person name="Soh M."/>
            <person name="Seedorf H."/>
        </authorList>
    </citation>
    <scope>NUCLEOTIDE SEQUENCE [LARGE SCALE GENOMIC DNA]</scope>
    <source>
        <strain evidence="6">H5</strain>
    </source>
</reference>
<comment type="similarity">
    <text evidence="3">Belongs to the flavoredoxin family.</text>
</comment>
<comment type="cofactor">
    <cofactor evidence="1">
        <name>FMN</name>
        <dbReference type="ChEBI" id="CHEBI:58210"/>
    </cofactor>
</comment>
<keyword evidence="6" id="KW-1185">Reference proteome</keyword>
<dbReference type="KEGG" id="ddb:E7747_01625"/>
<proteinExistence type="inferred from homology"/>
<dbReference type="GO" id="GO:0016646">
    <property type="term" value="F:oxidoreductase activity, acting on the CH-NH group of donors, NAD or NADP as acceptor"/>
    <property type="evidence" value="ECO:0007669"/>
    <property type="project" value="UniProtKB-ARBA"/>
</dbReference>
<dbReference type="InterPro" id="IPR052174">
    <property type="entry name" value="Flavoredoxin"/>
</dbReference>